<accession>A0ABZ1LQY9</accession>
<name>A0ABZ1LQY9_9ACTN</name>
<organism evidence="2 3">
    <name type="scientific">Streptomyces zaomyceticus</name>
    <dbReference type="NCBI Taxonomy" id="68286"/>
    <lineage>
        <taxon>Bacteria</taxon>
        <taxon>Bacillati</taxon>
        <taxon>Actinomycetota</taxon>
        <taxon>Actinomycetes</taxon>
        <taxon>Kitasatosporales</taxon>
        <taxon>Streptomycetaceae</taxon>
        <taxon>Streptomyces</taxon>
    </lineage>
</organism>
<dbReference type="EMBL" id="CP108189">
    <property type="protein sequence ID" value="WTR75851.1"/>
    <property type="molecule type" value="Genomic_DNA"/>
</dbReference>
<reference evidence="2 3" key="1">
    <citation type="submission" date="2022-10" db="EMBL/GenBank/DDBJ databases">
        <title>The complete genomes of actinobacterial strains from the NBC collection.</title>
        <authorList>
            <person name="Joergensen T.S."/>
            <person name="Alvarez Arevalo M."/>
            <person name="Sterndorff E.B."/>
            <person name="Faurdal D."/>
            <person name="Vuksanovic O."/>
            <person name="Mourched A.-S."/>
            <person name="Charusanti P."/>
            <person name="Shaw S."/>
            <person name="Blin K."/>
            <person name="Weber T."/>
        </authorList>
    </citation>
    <scope>NUCLEOTIDE SEQUENCE [LARGE SCALE GENOMIC DNA]</scope>
    <source>
        <strain evidence="2 3">NBC_00123</strain>
        <plasmid evidence="2 3">unnamed1</plasmid>
    </source>
</reference>
<evidence type="ECO:0000256" key="1">
    <source>
        <dbReference type="SAM" id="MobiDB-lite"/>
    </source>
</evidence>
<proteinExistence type="predicted"/>
<keyword evidence="3" id="KW-1185">Reference proteome</keyword>
<evidence type="ECO:0008006" key="4">
    <source>
        <dbReference type="Google" id="ProtNLM"/>
    </source>
</evidence>
<geneLocation type="plasmid" evidence="2 3">
    <name>unnamed1</name>
</geneLocation>
<dbReference type="Proteomes" id="UP001622594">
    <property type="component" value="Plasmid unnamed1"/>
</dbReference>
<protein>
    <recommendedName>
        <fullName evidence="4">Peptidase M48 domain-containing protein</fullName>
    </recommendedName>
</protein>
<evidence type="ECO:0000313" key="3">
    <source>
        <dbReference type="Proteomes" id="UP001622594"/>
    </source>
</evidence>
<feature type="region of interest" description="Disordered" evidence="1">
    <location>
        <begin position="86"/>
        <end position="146"/>
    </location>
</feature>
<evidence type="ECO:0000313" key="2">
    <source>
        <dbReference type="EMBL" id="WTR75851.1"/>
    </source>
</evidence>
<dbReference type="RefSeq" id="WP_331717831.1">
    <property type="nucleotide sequence ID" value="NZ_CP108189.1"/>
</dbReference>
<sequence>MDLADVVTVLLSPMLQPPPASYPTPVAALLQRAHHRLLTGGCCSCALIACVASRSFLTENGVSPTAWRHTHPTRLDRLRHWAARRLAPPADRRPAWPSPVPPRGTGEHRTGRPAARTTPTASEKETPFSRKRRPSEACSPSPGPDS</sequence>
<keyword evidence="2" id="KW-0614">Plasmid</keyword>
<gene>
    <name evidence="2" type="ORF">OG814_42095</name>
</gene>
<feature type="compositionally biased region" description="Low complexity" evidence="1">
    <location>
        <begin position="112"/>
        <end position="121"/>
    </location>
</feature>